<sequence>MNSFLQKLEKRKNKLTKEDRIEKPEVSEECTEKHKEYKKIQVIDERDTVLSNLQKELENIN</sequence>
<keyword evidence="2" id="KW-1185">Reference proteome</keyword>
<reference evidence="1" key="1">
    <citation type="submission" date="2021-06" db="EMBL/GenBank/DDBJ databases">
        <authorList>
            <person name="Kallberg Y."/>
            <person name="Tangrot J."/>
            <person name="Rosling A."/>
        </authorList>
    </citation>
    <scope>NUCLEOTIDE SEQUENCE</scope>
    <source>
        <strain evidence="1">AU212A</strain>
    </source>
</reference>
<feature type="non-terminal residue" evidence="1">
    <location>
        <position position="1"/>
    </location>
</feature>
<evidence type="ECO:0000313" key="2">
    <source>
        <dbReference type="Proteomes" id="UP000789860"/>
    </source>
</evidence>
<gene>
    <name evidence="1" type="ORF">SCALOS_LOCUS8937</name>
</gene>
<comment type="caution">
    <text evidence="1">The sequence shown here is derived from an EMBL/GenBank/DDBJ whole genome shotgun (WGS) entry which is preliminary data.</text>
</comment>
<proteinExistence type="predicted"/>
<protein>
    <submittedName>
        <fullName evidence="1">8058_t:CDS:1</fullName>
    </submittedName>
</protein>
<accession>A0ACA9NHT8</accession>
<evidence type="ECO:0000313" key="1">
    <source>
        <dbReference type="EMBL" id="CAG8658370.1"/>
    </source>
</evidence>
<dbReference type="EMBL" id="CAJVPM010025553">
    <property type="protein sequence ID" value="CAG8658370.1"/>
    <property type="molecule type" value="Genomic_DNA"/>
</dbReference>
<feature type="non-terminal residue" evidence="1">
    <location>
        <position position="61"/>
    </location>
</feature>
<name>A0ACA9NHT8_9GLOM</name>
<dbReference type="Proteomes" id="UP000789860">
    <property type="component" value="Unassembled WGS sequence"/>
</dbReference>
<organism evidence="1 2">
    <name type="scientific">Scutellospora calospora</name>
    <dbReference type="NCBI Taxonomy" id="85575"/>
    <lineage>
        <taxon>Eukaryota</taxon>
        <taxon>Fungi</taxon>
        <taxon>Fungi incertae sedis</taxon>
        <taxon>Mucoromycota</taxon>
        <taxon>Glomeromycotina</taxon>
        <taxon>Glomeromycetes</taxon>
        <taxon>Diversisporales</taxon>
        <taxon>Gigasporaceae</taxon>
        <taxon>Scutellospora</taxon>
    </lineage>
</organism>